<dbReference type="PROSITE" id="PS00130">
    <property type="entry name" value="U_DNA_GLYCOSYLASE"/>
    <property type="match status" value="1"/>
</dbReference>
<keyword evidence="13" id="KW-0326">Glycosidase</keyword>
<dbReference type="FunFam" id="3.40.470.10:FF:000001">
    <property type="entry name" value="Uracil-DNA glycosylase"/>
    <property type="match status" value="1"/>
</dbReference>
<dbReference type="NCBIfam" id="NF003588">
    <property type="entry name" value="PRK05254.1-1"/>
    <property type="match status" value="1"/>
</dbReference>
<comment type="function">
    <text evidence="2 9 11">Excises uracil residues from the DNA which can arise as a result of misincorporation of dUMP residues by DNA polymerase or due to deamination of cytosine.</text>
</comment>
<evidence type="ECO:0000256" key="4">
    <source>
        <dbReference type="ARBA" id="ARBA00012030"/>
    </source>
</evidence>
<dbReference type="InterPro" id="IPR018085">
    <property type="entry name" value="Ura-DNA_Glyclase_AS"/>
</dbReference>
<evidence type="ECO:0000313" key="14">
    <source>
        <dbReference type="Proteomes" id="UP000284416"/>
    </source>
</evidence>
<evidence type="ECO:0000256" key="11">
    <source>
        <dbReference type="RuleBase" id="RU003780"/>
    </source>
</evidence>
<sequence>MLENNLPPSWAELLGPEFEKDYFQNLREFLIEEYRTKTIFPEYRDIFNALMLTGYDDVKAVILGQDPYHGPGQAHGLSFSVKPGINPPPSLKNIFKELCSDLEIETPDHGYLAKWAEQGVLLLNTVLTVRQGEANSHRGKGWEQFTDKVITLLNERDKPIVFILWGKPAQSKIELIDSSRHRIITAPHPSPFSARKGFFGSRPFSKTNELLTSMGQADIDWELPPLESVEEMVPPHH</sequence>
<evidence type="ECO:0000256" key="5">
    <source>
        <dbReference type="ARBA" id="ARBA00018429"/>
    </source>
</evidence>
<evidence type="ECO:0000256" key="2">
    <source>
        <dbReference type="ARBA" id="ARBA00002631"/>
    </source>
</evidence>
<dbReference type="GO" id="GO:0004844">
    <property type="term" value="F:uracil DNA N-glycosylase activity"/>
    <property type="evidence" value="ECO:0007669"/>
    <property type="project" value="UniProtKB-UniRule"/>
</dbReference>
<dbReference type="PANTHER" id="PTHR11264:SF0">
    <property type="entry name" value="URACIL-DNA GLYCOSYLASE"/>
    <property type="match status" value="1"/>
</dbReference>
<protein>
    <recommendedName>
        <fullName evidence="5 9">Uracil-DNA glycosylase</fullName>
        <shortName evidence="9">UDG</shortName>
        <ecNumber evidence="4 9">3.2.2.27</ecNumber>
    </recommendedName>
</protein>
<dbReference type="Proteomes" id="UP000284416">
    <property type="component" value="Unassembled WGS sequence"/>
</dbReference>
<comment type="caution">
    <text evidence="13">The sequence shown here is derived from an EMBL/GenBank/DDBJ whole genome shotgun (WGS) entry which is preliminary data.</text>
</comment>
<evidence type="ECO:0000256" key="1">
    <source>
        <dbReference type="ARBA" id="ARBA00001400"/>
    </source>
</evidence>
<dbReference type="NCBIfam" id="NF003591">
    <property type="entry name" value="PRK05254.1-4"/>
    <property type="match status" value="1"/>
</dbReference>
<evidence type="ECO:0000256" key="8">
    <source>
        <dbReference type="ARBA" id="ARBA00023204"/>
    </source>
</evidence>
<reference evidence="13 14" key="1">
    <citation type="journal article" date="2017" name="Int. J. Syst. Evol. Microbiol.">
        <title>Bacillus notoginsengisoli sp. nov., a novel bacterium isolated from the rhizosphere of Panax notoginseng.</title>
        <authorList>
            <person name="Zhang M.Y."/>
            <person name="Cheng J."/>
            <person name="Cai Y."/>
            <person name="Zhang T.Y."/>
            <person name="Wu Y.Y."/>
            <person name="Manikprabhu D."/>
            <person name="Li W.J."/>
            <person name="Zhang Y.X."/>
        </authorList>
    </citation>
    <scope>NUCLEOTIDE SEQUENCE [LARGE SCALE GENOMIC DNA]</scope>
    <source>
        <strain evidence="13 14">JCM 30743</strain>
    </source>
</reference>
<dbReference type="GO" id="GO:0005737">
    <property type="term" value="C:cytoplasm"/>
    <property type="evidence" value="ECO:0007669"/>
    <property type="project" value="UniProtKB-SubCell"/>
</dbReference>
<evidence type="ECO:0000256" key="3">
    <source>
        <dbReference type="ARBA" id="ARBA00008184"/>
    </source>
</evidence>
<dbReference type="InterPro" id="IPR002043">
    <property type="entry name" value="UDG_fam1"/>
</dbReference>
<keyword evidence="7 9" id="KW-0378">Hydrolase</keyword>
<name>A0A417YT86_9BACI</name>
<keyword evidence="9" id="KW-0963">Cytoplasm</keyword>
<proteinExistence type="inferred from homology"/>
<comment type="subcellular location">
    <subcellularLocation>
        <location evidence="9">Cytoplasm</location>
    </subcellularLocation>
</comment>
<keyword evidence="14" id="KW-1185">Reference proteome</keyword>
<dbReference type="NCBIfam" id="NF003592">
    <property type="entry name" value="PRK05254.1-5"/>
    <property type="match status" value="1"/>
</dbReference>
<dbReference type="Pfam" id="PF03167">
    <property type="entry name" value="UDG"/>
    <property type="match status" value="1"/>
</dbReference>
<comment type="catalytic activity">
    <reaction evidence="1 9 11">
        <text>Hydrolyzes single-stranded DNA or mismatched double-stranded DNA and polynucleotides, releasing free uracil.</text>
        <dbReference type="EC" id="3.2.2.27"/>
    </reaction>
</comment>
<dbReference type="RefSeq" id="WP_118921011.1">
    <property type="nucleotide sequence ID" value="NZ_QWEG01000007.1"/>
</dbReference>
<feature type="domain" description="Uracil-DNA glycosylase-like" evidence="12">
    <location>
        <begin position="51"/>
        <end position="211"/>
    </location>
</feature>
<organism evidence="13 14">
    <name type="scientific">Neobacillus notoginsengisoli</name>
    <dbReference type="NCBI Taxonomy" id="1578198"/>
    <lineage>
        <taxon>Bacteria</taxon>
        <taxon>Bacillati</taxon>
        <taxon>Bacillota</taxon>
        <taxon>Bacilli</taxon>
        <taxon>Bacillales</taxon>
        <taxon>Bacillaceae</taxon>
        <taxon>Neobacillus</taxon>
    </lineage>
</organism>
<dbReference type="OrthoDB" id="9804372at2"/>
<gene>
    <name evidence="9" type="primary">ung</name>
    <name evidence="13" type="ORF">D1B31_11880</name>
</gene>
<evidence type="ECO:0000313" key="13">
    <source>
        <dbReference type="EMBL" id="RHW40249.1"/>
    </source>
</evidence>
<feature type="active site" description="Proton acceptor" evidence="9 10">
    <location>
        <position position="66"/>
    </location>
</feature>
<dbReference type="CDD" id="cd10027">
    <property type="entry name" value="UDG-F1-like"/>
    <property type="match status" value="1"/>
</dbReference>
<dbReference type="EC" id="3.2.2.27" evidence="4 9"/>
<keyword evidence="6 9" id="KW-0227">DNA damage</keyword>
<comment type="similarity">
    <text evidence="3 9 11">Belongs to the uracil-DNA glycosylase (UDG) superfamily. UNG family.</text>
</comment>
<accession>A0A417YT86</accession>
<dbReference type="SMART" id="SM00986">
    <property type="entry name" value="UDG"/>
    <property type="match status" value="1"/>
</dbReference>
<evidence type="ECO:0000256" key="7">
    <source>
        <dbReference type="ARBA" id="ARBA00022801"/>
    </source>
</evidence>
<dbReference type="AlphaFoldDB" id="A0A417YT86"/>
<dbReference type="Gene3D" id="3.40.470.10">
    <property type="entry name" value="Uracil-DNA glycosylase-like domain"/>
    <property type="match status" value="1"/>
</dbReference>
<dbReference type="HAMAP" id="MF_00148">
    <property type="entry name" value="UDG"/>
    <property type="match status" value="1"/>
</dbReference>
<dbReference type="SUPFAM" id="SSF52141">
    <property type="entry name" value="Uracil-DNA glycosylase-like"/>
    <property type="match status" value="1"/>
</dbReference>
<evidence type="ECO:0000256" key="10">
    <source>
        <dbReference type="PROSITE-ProRule" id="PRU10072"/>
    </source>
</evidence>
<dbReference type="GO" id="GO:0097510">
    <property type="term" value="P:base-excision repair, AP site formation via deaminated base removal"/>
    <property type="evidence" value="ECO:0007669"/>
    <property type="project" value="TreeGrafter"/>
</dbReference>
<dbReference type="EMBL" id="QWEG01000007">
    <property type="protein sequence ID" value="RHW40249.1"/>
    <property type="molecule type" value="Genomic_DNA"/>
</dbReference>
<dbReference type="NCBIfam" id="NF003589">
    <property type="entry name" value="PRK05254.1-2"/>
    <property type="match status" value="1"/>
</dbReference>
<dbReference type="PANTHER" id="PTHR11264">
    <property type="entry name" value="URACIL-DNA GLYCOSYLASE"/>
    <property type="match status" value="1"/>
</dbReference>
<evidence type="ECO:0000256" key="6">
    <source>
        <dbReference type="ARBA" id="ARBA00022763"/>
    </source>
</evidence>
<dbReference type="SMART" id="SM00987">
    <property type="entry name" value="UreE_C"/>
    <property type="match status" value="1"/>
</dbReference>
<dbReference type="NCBIfam" id="TIGR00628">
    <property type="entry name" value="ung"/>
    <property type="match status" value="1"/>
</dbReference>
<evidence type="ECO:0000256" key="9">
    <source>
        <dbReference type="HAMAP-Rule" id="MF_00148"/>
    </source>
</evidence>
<dbReference type="InterPro" id="IPR036895">
    <property type="entry name" value="Uracil-DNA_glycosylase-like_sf"/>
</dbReference>
<keyword evidence="8 9" id="KW-0234">DNA repair</keyword>
<evidence type="ECO:0000259" key="12">
    <source>
        <dbReference type="SMART" id="SM00986"/>
    </source>
</evidence>
<dbReference type="InterPro" id="IPR005122">
    <property type="entry name" value="Uracil-DNA_glycosylase-like"/>
</dbReference>